<organism evidence="1 2">
    <name type="scientific">Antrodiella citrinella</name>
    <dbReference type="NCBI Taxonomy" id="2447956"/>
    <lineage>
        <taxon>Eukaryota</taxon>
        <taxon>Fungi</taxon>
        <taxon>Dikarya</taxon>
        <taxon>Basidiomycota</taxon>
        <taxon>Agaricomycotina</taxon>
        <taxon>Agaricomycetes</taxon>
        <taxon>Polyporales</taxon>
        <taxon>Steccherinaceae</taxon>
        <taxon>Antrodiella</taxon>
    </lineage>
</organism>
<dbReference type="Proteomes" id="UP000308730">
    <property type="component" value="Unassembled WGS sequence"/>
</dbReference>
<dbReference type="AlphaFoldDB" id="A0A4S4MH86"/>
<sequence length="210" mass="23122">MSTPRKFYALFYVDVLDLVSVVPNLQTLTLEYLNLKFKSAAQAPENYGSDDVVGGPPSMTLCNLSLRELIVDELALWVLLDRLGPVVDLYGDKLTVHGSQDVLYLRPNYITATRTLELSAVKFLTPHPARPSMDVLLSFTSGLKKLGIICDLQEANEVDTLCDLLETKGANLECLCLECTGVTASLARNGHRYPVAVDKDCTSFSRLPSH</sequence>
<accession>A0A4S4MH86</accession>
<proteinExistence type="predicted"/>
<evidence type="ECO:0000313" key="2">
    <source>
        <dbReference type="Proteomes" id="UP000308730"/>
    </source>
</evidence>
<keyword evidence="2" id="KW-1185">Reference proteome</keyword>
<name>A0A4S4MH86_9APHY</name>
<comment type="caution">
    <text evidence="1">The sequence shown here is derived from an EMBL/GenBank/DDBJ whole genome shotgun (WGS) entry which is preliminary data.</text>
</comment>
<dbReference type="OrthoDB" id="2729743at2759"/>
<gene>
    <name evidence="1" type="ORF">EUX98_g8193</name>
</gene>
<reference evidence="1 2" key="1">
    <citation type="submission" date="2019-02" db="EMBL/GenBank/DDBJ databases">
        <title>Genome sequencing of the rare red list fungi Antrodiella citrinella (Flaviporus citrinellus).</title>
        <authorList>
            <person name="Buettner E."/>
            <person name="Kellner H."/>
        </authorList>
    </citation>
    <scope>NUCLEOTIDE SEQUENCE [LARGE SCALE GENOMIC DNA]</scope>
    <source>
        <strain evidence="1 2">DSM 108506</strain>
    </source>
</reference>
<evidence type="ECO:0000313" key="1">
    <source>
        <dbReference type="EMBL" id="THH22500.1"/>
    </source>
</evidence>
<dbReference type="EMBL" id="SGPM01000415">
    <property type="protein sequence ID" value="THH22500.1"/>
    <property type="molecule type" value="Genomic_DNA"/>
</dbReference>
<protein>
    <submittedName>
        <fullName evidence="1">Uncharacterized protein</fullName>
    </submittedName>
</protein>